<name>A0ABV6JY78_9PROT</name>
<gene>
    <name evidence="1" type="ORF">ACFFGY_14700</name>
</gene>
<sequence length="207" mass="22874">MRFRPPRVHAFTLRHNLSGLAALGLIEPDHRLPALLPACEALARDLGRNGWPGNAFLERPRSAALLDAAVAEVHAHDPLLWPIPQWSEWHTLLVPASWGCEAIAASMQRAASERHSVPRQQTPFIHHERLPWRPWDIRHWAQQAAHCLRCAAAGHEMPSDGEPNHSVDVLLKLLTRHRIGFMTDPQAVPPPMLVPPADGAAAAQAPA</sequence>
<proteinExistence type="predicted"/>
<keyword evidence="2" id="KW-1185">Reference proteome</keyword>
<evidence type="ECO:0000313" key="1">
    <source>
        <dbReference type="EMBL" id="MFC0409498.1"/>
    </source>
</evidence>
<dbReference type="Proteomes" id="UP001589865">
    <property type="component" value="Unassembled WGS sequence"/>
</dbReference>
<comment type="caution">
    <text evidence="1">The sequence shown here is derived from an EMBL/GenBank/DDBJ whole genome shotgun (WGS) entry which is preliminary data.</text>
</comment>
<organism evidence="1 2">
    <name type="scientific">Roseomonas elaeocarpi</name>
    <dbReference type="NCBI Taxonomy" id="907779"/>
    <lineage>
        <taxon>Bacteria</taxon>
        <taxon>Pseudomonadati</taxon>
        <taxon>Pseudomonadota</taxon>
        <taxon>Alphaproteobacteria</taxon>
        <taxon>Acetobacterales</taxon>
        <taxon>Roseomonadaceae</taxon>
        <taxon>Roseomonas</taxon>
    </lineage>
</organism>
<protein>
    <submittedName>
        <fullName evidence="1">Uncharacterized protein</fullName>
    </submittedName>
</protein>
<dbReference type="EMBL" id="JBHLUN010000010">
    <property type="protein sequence ID" value="MFC0409498.1"/>
    <property type="molecule type" value="Genomic_DNA"/>
</dbReference>
<dbReference type="RefSeq" id="WP_377045250.1">
    <property type="nucleotide sequence ID" value="NZ_JBHLUN010000010.1"/>
</dbReference>
<reference evidence="1 2" key="1">
    <citation type="submission" date="2024-09" db="EMBL/GenBank/DDBJ databases">
        <authorList>
            <person name="Sun Q."/>
            <person name="Mori K."/>
        </authorList>
    </citation>
    <scope>NUCLEOTIDE SEQUENCE [LARGE SCALE GENOMIC DNA]</scope>
    <source>
        <strain evidence="1 2">TBRC 5777</strain>
    </source>
</reference>
<accession>A0ABV6JY78</accession>
<evidence type="ECO:0000313" key="2">
    <source>
        <dbReference type="Proteomes" id="UP001589865"/>
    </source>
</evidence>